<evidence type="ECO:0000313" key="1">
    <source>
        <dbReference type="EMBL" id="KKN60286.1"/>
    </source>
</evidence>
<dbReference type="AlphaFoldDB" id="A0A0F9UGE1"/>
<organism evidence="1">
    <name type="scientific">marine sediment metagenome</name>
    <dbReference type="NCBI Taxonomy" id="412755"/>
    <lineage>
        <taxon>unclassified sequences</taxon>
        <taxon>metagenomes</taxon>
        <taxon>ecological metagenomes</taxon>
    </lineage>
</organism>
<accession>A0A0F9UGE1</accession>
<sequence>MDLPILQIDFNYNAFKEYCIRVFSHVSPGSTFLSIRNYKNNWDERSDFSVCFHIDYLNAVRRSFEIVESFKPNRSHTKNNSLTVRSLKSARDDILQSFVLTLGGMNPNYTCEGVYDPILGSDNKPIQGIKLHPGQNVVHINALKFRKKILKQGSYPAVNSSKETIAKRFIMKMTPLSNLVQFKLVPGRFDELTVKRMKIKGI</sequence>
<gene>
    <name evidence="1" type="ORF">LCGC14_0533360</name>
</gene>
<name>A0A0F9UGE1_9ZZZZ</name>
<protein>
    <submittedName>
        <fullName evidence="1">Uncharacterized protein</fullName>
    </submittedName>
</protein>
<dbReference type="EMBL" id="LAZR01000700">
    <property type="protein sequence ID" value="KKN60286.1"/>
    <property type="molecule type" value="Genomic_DNA"/>
</dbReference>
<reference evidence="1" key="1">
    <citation type="journal article" date="2015" name="Nature">
        <title>Complex archaea that bridge the gap between prokaryotes and eukaryotes.</title>
        <authorList>
            <person name="Spang A."/>
            <person name="Saw J.H."/>
            <person name="Jorgensen S.L."/>
            <person name="Zaremba-Niedzwiedzka K."/>
            <person name="Martijn J."/>
            <person name="Lind A.E."/>
            <person name="van Eijk R."/>
            <person name="Schleper C."/>
            <person name="Guy L."/>
            <person name="Ettema T.J."/>
        </authorList>
    </citation>
    <scope>NUCLEOTIDE SEQUENCE</scope>
</reference>
<comment type="caution">
    <text evidence="1">The sequence shown here is derived from an EMBL/GenBank/DDBJ whole genome shotgun (WGS) entry which is preliminary data.</text>
</comment>
<proteinExistence type="predicted"/>